<evidence type="ECO:0000256" key="14">
    <source>
        <dbReference type="ARBA" id="ARBA00023136"/>
    </source>
</evidence>
<dbReference type="PROSITE" id="PS52016">
    <property type="entry name" value="TONB_DEPENDENT_REC_3"/>
    <property type="match status" value="1"/>
</dbReference>
<keyword evidence="10" id="KW-0408">Iron</keyword>
<dbReference type="Gene3D" id="2.170.130.10">
    <property type="entry name" value="TonB-dependent receptor, plug domain"/>
    <property type="match status" value="1"/>
</dbReference>
<evidence type="ECO:0000256" key="11">
    <source>
        <dbReference type="ARBA" id="ARBA00023065"/>
    </source>
</evidence>
<dbReference type="PANTHER" id="PTHR32552">
    <property type="entry name" value="FERRICHROME IRON RECEPTOR-RELATED"/>
    <property type="match status" value="1"/>
</dbReference>
<dbReference type="InterPro" id="IPR011662">
    <property type="entry name" value="Secretin/TonB_short_N"/>
</dbReference>
<evidence type="ECO:0000256" key="15">
    <source>
        <dbReference type="ARBA" id="ARBA00023170"/>
    </source>
</evidence>
<evidence type="ECO:0000256" key="9">
    <source>
        <dbReference type="ARBA" id="ARBA00022906"/>
    </source>
</evidence>
<feature type="domain" description="Secretin/TonB short N-terminal" evidence="23">
    <location>
        <begin position="58"/>
        <end position="109"/>
    </location>
</feature>
<sequence>MSNLVFRPSVLALAIALGSSGLIASLQAAESVNSLYSYDIAPGPLGDTLARIAREGGQVLSADPALVRGHLAPAIRGQMSSREAAEQALLGSGLVLSITPGGAWSLQPSSSGNSLELAPTQVDGRGAESAWGPVEGYVAKRTGTATKSDTSVLEVPQTVNIVTAQQITAQGAQSVTEALRYTPGITGGGFPDRVGLFDEVTSRGFLPAPLYLDGLHLPYGNGSTGGAMQIDPYTLERIEVLKGPASVLYGQNQPGGIINMVSKRPTATPVHEIVFGGGSQDRRYGAFDFGGPLDPQGQWLYRLTGTVTDKNGEIDYVEQKRYMLAPSLTWMPNEQLTLTLYGHFQKDNDVPEAQGLPAAGTVFNTPNGRIKRSTFIGEPGLNSYDRDQYSLGYEVSYVLNDIWTLRQNTRYAAVDDRYVAPLHGYRFVTNPRTGADDQRYMTRFGVDWAQNNKVLGIDNIAQARFATGDVQHTVLIGVDRYHSNSKFLGRYDYNAPAIDLYDPVYGQRPNYVNPNRWDNTVDQTGLYVQDQLDWGRWFLTVGGRYDWAKTDNRQPLAGTRSGSRDEQFSGRAGLGYKFDNGVTPYVSYAESFQPLSGTDAEGKPFEPSTGKQYETGIKYQPVGQESFVQLSVYQIDQQNALTSNPGNPTYSNQSGALRSRGVELEGKLNVASDLNVIASVARNQVKFTKDNDGREGRHMAGTSPLTASLWVDYQVRGDTPWRGVGAGIGARYVRGSDGTDIAEEHFVTPSYTVFDGMLSYDFGESPLQVRGLKLKLNMHNLEDRKYISSCTTELDCYYGEGRTMTTDLTYNW</sequence>
<keyword evidence="4 19" id="KW-1134">Transmembrane beta strand</keyword>
<dbReference type="SUPFAM" id="SSF56935">
    <property type="entry name" value="Porins"/>
    <property type="match status" value="1"/>
</dbReference>
<dbReference type="InterPro" id="IPR039426">
    <property type="entry name" value="TonB-dep_rcpt-like"/>
</dbReference>
<evidence type="ECO:0000256" key="10">
    <source>
        <dbReference type="ARBA" id="ARBA00023004"/>
    </source>
</evidence>
<dbReference type="EMBL" id="QJRO01000017">
    <property type="protein sequence ID" value="PYB76756.1"/>
    <property type="molecule type" value="Genomic_DNA"/>
</dbReference>
<dbReference type="NCBIfam" id="TIGR01783">
    <property type="entry name" value="TonB-siderophor"/>
    <property type="match status" value="1"/>
</dbReference>
<keyword evidence="9" id="KW-0862">Zinc</keyword>
<feature type="region of interest" description="Disordered" evidence="21">
    <location>
        <begin position="551"/>
        <end position="570"/>
    </location>
</feature>
<evidence type="ECO:0000256" key="16">
    <source>
        <dbReference type="ARBA" id="ARBA00023237"/>
    </source>
</evidence>
<feature type="signal peptide" evidence="22">
    <location>
        <begin position="1"/>
        <end position="28"/>
    </location>
</feature>
<keyword evidence="6" id="KW-0533">Nickel</keyword>
<evidence type="ECO:0000313" key="24">
    <source>
        <dbReference type="EMBL" id="PYB76756.1"/>
    </source>
</evidence>
<keyword evidence="7 19" id="KW-0812">Transmembrane</keyword>
<dbReference type="SMART" id="SM00965">
    <property type="entry name" value="STN"/>
    <property type="match status" value="1"/>
</dbReference>
<evidence type="ECO:0000256" key="8">
    <source>
        <dbReference type="ARBA" id="ARBA00022729"/>
    </source>
</evidence>
<dbReference type="Gene3D" id="3.55.50.30">
    <property type="match status" value="1"/>
</dbReference>
<dbReference type="PANTHER" id="PTHR32552:SF68">
    <property type="entry name" value="FERRICHROME OUTER MEMBRANE TRANSPORTER_PHAGE RECEPTOR"/>
    <property type="match status" value="1"/>
</dbReference>
<comment type="subcellular location">
    <subcellularLocation>
        <location evidence="1 19">Cell outer membrane</location>
        <topology evidence="1 19">Multi-pass membrane protein</topology>
    </subcellularLocation>
</comment>
<comment type="function">
    <text evidence="17">Transports the metallophore pseudopaline, which is involved in the acquisition of nickel and zinc, and thus enables bacterial growth inside the host, where metal access is limited. Is probably involved in the import of pseudopaline-metal complexes.</text>
</comment>
<dbReference type="Pfam" id="PF07715">
    <property type="entry name" value="Plug"/>
    <property type="match status" value="1"/>
</dbReference>
<protein>
    <recommendedName>
        <fullName evidence="18">Metal-pseudopaline receptor CntO</fullName>
    </recommendedName>
</protein>
<dbReference type="GO" id="GO:0015344">
    <property type="term" value="F:siderophore uptake transmembrane transporter activity"/>
    <property type="evidence" value="ECO:0007669"/>
    <property type="project" value="TreeGrafter"/>
</dbReference>
<accession>A0A2V4IFE0</accession>
<keyword evidence="16 19" id="KW-0998">Cell outer membrane</keyword>
<keyword evidence="3 19" id="KW-0813">Transport</keyword>
<dbReference type="GO" id="GO:0009279">
    <property type="term" value="C:cell outer membrane"/>
    <property type="evidence" value="ECO:0007669"/>
    <property type="project" value="UniProtKB-SubCell"/>
</dbReference>
<dbReference type="GO" id="GO:0015675">
    <property type="term" value="P:nickel cation transport"/>
    <property type="evidence" value="ECO:0007669"/>
    <property type="project" value="UniProtKB-KW"/>
</dbReference>
<evidence type="ECO:0000256" key="21">
    <source>
        <dbReference type="SAM" id="MobiDB-lite"/>
    </source>
</evidence>
<dbReference type="Pfam" id="PF00593">
    <property type="entry name" value="TonB_dep_Rec_b-barrel"/>
    <property type="match status" value="1"/>
</dbReference>
<dbReference type="CDD" id="cd01347">
    <property type="entry name" value="ligand_gated_channel"/>
    <property type="match status" value="1"/>
</dbReference>
<dbReference type="FunFam" id="2.170.130.10:FF:000001">
    <property type="entry name" value="Catecholate siderophore TonB-dependent receptor"/>
    <property type="match status" value="1"/>
</dbReference>
<evidence type="ECO:0000256" key="17">
    <source>
        <dbReference type="ARBA" id="ARBA00056786"/>
    </source>
</evidence>
<evidence type="ECO:0000259" key="23">
    <source>
        <dbReference type="SMART" id="SM00965"/>
    </source>
</evidence>
<dbReference type="GO" id="GO:0038023">
    <property type="term" value="F:signaling receptor activity"/>
    <property type="evidence" value="ECO:0007669"/>
    <property type="project" value="InterPro"/>
</dbReference>
<evidence type="ECO:0000256" key="20">
    <source>
        <dbReference type="RuleBase" id="RU003357"/>
    </source>
</evidence>
<dbReference type="Gene3D" id="2.40.170.20">
    <property type="entry name" value="TonB-dependent receptor, beta-barrel domain"/>
    <property type="match status" value="1"/>
</dbReference>
<keyword evidence="14 19" id="KW-0472">Membrane</keyword>
<keyword evidence="5" id="KW-0410">Iron transport</keyword>
<evidence type="ECO:0000256" key="6">
    <source>
        <dbReference type="ARBA" id="ARBA00022596"/>
    </source>
</evidence>
<dbReference type="GO" id="GO:0006829">
    <property type="term" value="P:zinc ion transport"/>
    <property type="evidence" value="ECO:0007669"/>
    <property type="project" value="UniProtKB-KW"/>
</dbReference>
<evidence type="ECO:0000256" key="2">
    <source>
        <dbReference type="ARBA" id="ARBA00009810"/>
    </source>
</evidence>
<organism evidence="24 25">
    <name type="scientific">Pseudomonas soli</name>
    <dbReference type="NCBI Taxonomy" id="1306993"/>
    <lineage>
        <taxon>Bacteria</taxon>
        <taxon>Pseudomonadati</taxon>
        <taxon>Pseudomonadota</taxon>
        <taxon>Gammaproteobacteria</taxon>
        <taxon>Pseudomonadales</taxon>
        <taxon>Pseudomonadaceae</taxon>
        <taxon>Pseudomonas</taxon>
    </lineage>
</organism>
<evidence type="ECO:0000313" key="25">
    <source>
        <dbReference type="Proteomes" id="UP000247620"/>
    </source>
</evidence>
<keyword evidence="9" id="KW-0864">Zinc transport</keyword>
<dbReference type="Proteomes" id="UP000247620">
    <property type="component" value="Unassembled WGS sequence"/>
</dbReference>
<evidence type="ECO:0000256" key="7">
    <source>
        <dbReference type="ARBA" id="ARBA00022692"/>
    </source>
</evidence>
<dbReference type="AlphaFoldDB" id="A0A2V4IFE0"/>
<comment type="similarity">
    <text evidence="2 19 20">Belongs to the TonB-dependent receptor family.</text>
</comment>
<dbReference type="InterPro" id="IPR036942">
    <property type="entry name" value="Beta-barrel_TonB_sf"/>
</dbReference>
<keyword evidence="13" id="KW-0921">Nickel transport</keyword>
<dbReference type="InterPro" id="IPR010105">
    <property type="entry name" value="TonB_sidphr_rcpt"/>
</dbReference>
<dbReference type="InterPro" id="IPR037066">
    <property type="entry name" value="Plug_dom_sf"/>
</dbReference>
<dbReference type="InterPro" id="IPR012910">
    <property type="entry name" value="Plug_dom"/>
</dbReference>
<keyword evidence="11" id="KW-0406">Ion transport</keyword>
<evidence type="ECO:0000256" key="19">
    <source>
        <dbReference type="PROSITE-ProRule" id="PRU01360"/>
    </source>
</evidence>
<evidence type="ECO:0000256" key="5">
    <source>
        <dbReference type="ARBA" id="ARBA00022496"/>
    </source>
</evidence>
<name>A0A2V4IFE0_9PSED</name>
<evidence type="ECO:0000256" key="13">
    <source>
        <dbReference type="ARBA" id="ARBA00023112"/>
    </source>
</evidence>
<proteinExistence type="inferred from homology"/>
<dbReference type="InterPro" id="IPR000531">
    <property type="entry name" value="Beta-barrel_TonB"/>
</dbReference>
<gene>
    <name evidence="24" type="ORF">DMX07_20550</name>
</gene>
<keyword evidence="8 22" id="KW-0732">Signal</keyword>
<evidence type="ECO:0000256" key="22">
    <source>
        <dbReference type="SAM" id="SignalP"/>
    </source>
</evidence>
<dbReference type="RefSeq" id="WP_110702527.1">
    <property type="nucleotide sequence ID" value="NZ_CP151184.1"/>
</dbReference>
<keyword evidence="15 24" id="KW-0675">Receptor</keyword>
<reference evidence="24 25" key="1">
    <citation type="submission" date="2018-06" db="EMBL/GenBank/DDBJ databases">
        <title>Pseudomonas diversity within urban Lake Michigan freshwaters.</title>
        <authorList>
            <person name="Batrich M."/>
            <person name="Hatzopoulos T."/>
            <person name="Putonti C."/>
        </authorList>
    </citation>
    <scope>NUCLEOTIDE SEQUENCE [LARGE SCALE GENOMIC DNA]</scope>
    <source>
        <strain evidence="24 25">LBp-160603</strain>
    </source>
</reference>
<evidence type="ECO:0000256" key="3">
    <source>
        <dbReference type="ARBA" id="ARBA00022448"/>
    </source>
</evidence>
<dbReference type="FunFam" id="2.40.170.20:FF:000005">
    <property type="entry name" value="TonB-dependent siderophore receptor"/>
    <property type="match status" value="1"/>
</dbReference>
<evidence type="ECO:0000256" key="1">
    <source>
        <dbReference type="ARBA" id="ARBA00004571"/>
    </source>
</evidence>
<comment type="caution">
    <text evidence="24">The sequence shown here is derived from an EMBL/GenBank/DDBJ whole genome shotgun (WGS) entry which is preliminary data.</text>
</comment>
<dbReference type="GO" id="GO:0015891">
    <property type="term" value="P:siderophore transport"/>
    <property type="evidence" value="ECO:0007669"/>
    <property type="project" value="InterPro"/>
</dbReference>
<evidence type="ECO:0000256" key="18">
    <source>
        <dbReference type="ARBA" id="ARBA00072467"/>
    </source>
</evidence>
<evidence type="ECO:0000256" key="12">
    <source>
        <dbReference type="ARBA" id="ARBA00023077"/>
    </source>
</evidence>
<keyword evidence="12 20" id="KW-0798">TonB box</keyword>
<feature type="chain" id="PRO_5015957864" description="Metal-pseudopaline receptor CntO" evidence="22">
    <location>
        <begin position="29"/>
        <end position="812"/>
    </location>
</feature>
<evidence type="ECO:0000256" key="4">
    <source>
        <dbReference type="ARBA" id="ARBA00022452"/>
    </source>
</evidence>